<dbReference type="STRING" id="675824.A0A1E3Q5V7"/>
<evidence type="ECO:0000313" key="5">
    <source>
        <dbReference type="Proteomes" id="UP000094385"/>
    </source>
</evidence>
<comment type="cofactor">
    <cofactor evidence="1">
        <name>Mg(2+)</name>
        <dbReference type="ChEBI" id="CHEBI:18420"/>
    </cofactor>
</comment>
<dbReference type="PROSITE" id="PS51462">
    <property type="entry name" value="NUDIX"/>
    <property type="match status" value="1"/>
</dbReference>
<keyword evidence="5" id="KW-1185">Reference proteome</keyword>
<dbReference type="GO" id="GO:0080042">
    <property type="term" value="F:ADP-glucose pyrophosphohydrolase activity"/>
    <property type="evidence" value="ECO:0007669"/>
    <property type="project" value="TreeGrafter"/>
</dbReference>
<gene>
    <name evidence="4" type="ORF">LIPSTDRAFT_3314</name>
</gene>
<dbReference type="EMBL" id="KV454294">
    <property type="protein sequence ID" value="ODQ72958.1"/>
    <property type="molecule type" value="Genomic_DNA"/>
</dbReference>
<dbReference type="Gene3D" id="3.90.79.10">
    <property type="entry name" value="Nucleoside Triphosphate Pyrophosphohydrolase"/>
    <property type="match status" value="1"/>
</dbReference>
<proteinExistence type="predicted"/>
<evidence type="ECO:0000313" key="4">
    <source>
        <dbReference type="EMBL" id="ODQ72958.1"/>
    </source>
</evidence>
<dbReference type="SUPFAM" id="SSF55811">
    <property type="entry name" value="Nudix"/>
    <property type="match status" value="1"/>
</dbReference>
<dbReference type="InterPro" id="IPR000086">
    <property type="entry name" value="NUDIX_hydrolase_dom"/>
</dbReference>
<dbReference type="AlphaFoldDB" id="A0A1E3Q5V7"/>
<dbReference type="OrthoDB" id="10249920at2759"/>
<organism evidence="4 5">
    <name type="scientific">Lipomyces starkeyi NRRL Y-11557</name>
    <dbReference type="NCBI Taxonomy" id="675824"/>
    <lineage>
        <taxon>Eukaryota</taxon>
        <taxon>Fungi</taxon>
        <taxon>Dikarya</taxon>
        <taxon>Ascomycota</taxon>
        <taxon>Saccharomycotina</taxon>
        <taxon>Lipomycetes</taxon>
        <taxon>Lipomycetales</taxon>
        <taxon>Lipomycetaceae</taxon>
        <taxon>Lipomyces</taxon>
    </lineage>
</organism>
<dbReference type="PANTHER" id="PTHR11839">
    <property type="entry name" value="UDP/ADP-SUGAR PYROPHOSPHATASE"/>
    <property type="match status" value="1"/>
</dbReference>
<dbReference type="PANTHER" id="PTHR11839:SF18">
    <property type="entry name" value="NUDIX HYDROLASE DOMAIN-CONTAINING PROTEIN"/>
    <property type="match status" value="1"/>
</dbReference>
<feature type="domain" description="Nudix hydrolase" evidence="3">
    <location>
        <begin position="114"/>
        <end position="282"/>
    </location>
</feature>
<evidence type="ECO:0000256" key="2">
    <source>
        <dbReference type="ARBA" id="ARBA00022801"/>
    </source>
</evidence>
<dbReference type="GO" id="GO:0006753">
    <property type="term" value="P:nucleoside phosphate metabolic process"/>
    <property type="evidence" value="ECO:0007669"/>
    <property type="project" value="TreeGrafter"/>
</dbReference>
<reference evidence="4 5" key="1">
    <citation type="journal article" date="2016" name="Proc. Natl. Acad. Sci. U.S.A.">
        <title>Comparative genomics of biotechnologically important yeasts.</title>
        <authorList>
            <person name="Riley R."/>
            <person name="Haridas S."/>
            <person name="Wolfe K.H."/>
            <person name="Lopes M.R."/>
            <person name="Hittinger C.T."/>
            <person name="Goeker M."/>
            <person name="Salamov A.A."/>
            <person name="Wisecaver J.H."/>
            <person name="Long T.M."/>
            <person name="Calvey C.H."/>
            <person name="Aerts A.L."/>
            <person name="Barry K.W."/>
            <person name="Choi C."/>
            <person name="Clum A."/>
            <person name="Coughlan A.Y."/>
            <person name="Deshpande S."/>
            <person name="Douglass A.P."/>
            <person name="Hanson S.J."/>
            <person name="Klenk H.-P."/>
            <person name="LaButti K.M."/>
            <person name="Lapidus A."/>
            <person name="Lindquist E.A."/>
            <person name="Lipzen A.M."/>
            <person name="Meier-Kolthoff J.P."/>
            <person name="Ohm R.A."/>
            <person name="Otillar R.P."/>
            <person name="Pangilinan J.L."/>
            <person name="Peng Y."/>
            <person name="Rokas A."/>
            <person name="Rosa C.A."/>
            <person name="Scheuner C."/>
            <person name="Sibirny A.A."/>
            <person name="Slot J.C."/>
            <person name="Stielow J.B."/>
            <person name="Sun H."/>
            <person name="Kurtzman C.P."/>
            <person name="Blackwell M."/>
            <person name="Grigoriev I.V."/>
            <person name="Jeffries T.W."/>
        </authorList>
    </citation>
    <scope>NUCLEOTIDE SEQUENCE [LARGE SCALE GENOMIC DNA]</scope>
    <source>
        <strain evidence="4 5">NRRL Y-11557</strain>
    </source>
</reference>
<dbReference type="GO" id="GO:0019693">
    <property type="term" value="P:ribose phosphate metabolic process"/>
    <property type="evidence" value="ECO:0007669"/>
    <property type="project" value="TreeGrafter"/>
</dbReference>
<evidence type="ECO:0000256" key="1">
    <source>
        <dbReference type="ARBA" id="ARBA00001946"/>
    </source>
</evidence>
<protein>
    <recommendedName>
        <fullName evidence="3">Nudix hydrolase domain-containing protein</fullName>
    </recommendedName>
</protein>
<dbReference type="CDD" id="cd03424">
    <property type="entry name" value="NUDIX_ADPRase_Nudt5_UGPPase_Nudt14"/>
    <property type="match status" value="1"/>
</dbReference>
<sequence length="285" mass="31482">MSSPGKQAVSSAVTFLYHSVRVEIAPHLTPILATEQVQKFQPFVRWFTRLQQSLRSTPVKGGATNTDPTFYRLQKVDIQSADFFGPAKNKLGFLKLKATVEDDYGRTLPGVVFLRGQSVAILVLVYPSRNPKAKDPTDFDDSNANVILTIQPRVAGASMNSIEIPAGMFDPDNSAEDGGKLSFTAQRELKEECGLTINAEDMKPLYTYDGGIYMSAGACDEQIQFFYCRKLMSESDIKDLQGKFGGAEKEIGERITLRIVPLHELITATQDVKAICALALYRSLQ</sequence>
<name>A0A1E3Q5V7_LIPST</name>
<dbReference type="GO" id="GO:0080041">
    <property type="term" value="F:ADP-ribose pyrophosphohydrolase activity"/>
    <property type="evidence" value="ECO:0007669"/>
    <property type="project" value="TreeGrafter"/>
</dbReference>
<dbReference type="InterPro" id="IPR015797">
    <property type="entry name" value="NUDIX_hydrolase-like_dom_sf"/>
</dbReference>
<dbReference type="Proteomes" id="UP000094385">
    <property type="component" value="Unassembled WGS sequence"/>
</dbReference>
<keyword evidence="2" id="KW-0378">Hydrolase</keyword>
<accession>A0A1E3Q5V7</accession>
<evidence type="ECO:0000259" key="3">
    <source>
        <dbReference type="PROSITE" id="PS51462"/>
    </source>
</evidence>